<protein>
    <submittedName>
        <fullName evidence="6">ChbG/HpnK family deacetylase</fullName>
    </submittedName>
</protein>
<sequence length="278" mass="28884">MTRRLVVTADDLGRERAGIPAILALAADGCITATTAIVVGEALTADDVATLRAIDVEPRLHATLTGERGLAPWRPVTQAPSLVDAVGALPAEATTFAERAAPGDVAAELAAQLERLRSLGARPTAMDSHAGTLYGLAGRSFLPEALALCAREGLGFRLPRRLEPYLGVAPGALPAELADAHRRAVEAADAAGVPIPAAMLTNRRGARDLGGYGALFADVARMLAGLPEGTSELFLHPAPDGALVGDAGVVRAWELRLLRDPAFRSALDAEGFELVEGW</sequence>
<gene>
    <name evidence="6" type="ORF">GB864_10245</name>
</gene>
<name>A0A6I4NX12_9MICO</name>
<evidence type="ECO:0000256" key="3">
    <source>
        <dbReference type="ARBA" id="ARBA00022801"/>
    </source>
</evidence>
<evidence type="ECO:0000256" key="5">
    <source>
        <dbReference type="ARBA" id="ARBA00023277"/>
    </source>
</evidence>
<comment type="cofactor">
    <cofactor evidence="1">
        <name>Mg(2+)</name>
        <dbReference type="ChEBI" id="CHEBI:18420"/>
    </cofactor>
</comment>
<dbReference type="Pfam" id="PF04794">
    <property type="entry name" value="YdjC"/>
    <property type="match status" value="1"/>
</dbReference>
<comment type="caution">
    <text evidence="6">The sequence shown here is derived from an EMBL/GenBank/DDBJ whole genome shotgun (WGS) entry which is preliminary data.</text>
</comment>
<organism evidence="6 7">
    <name type="scientific">Agromyces seonyuensis</name>
    <dbReference type="NCBI Taxonomy" id="2662446"/>
    <lineage>
        <taxon>Bacteria</taxon>
        <taxon>Bacillati</taxon>
        <taxon>Actinomycetota</taxon>
        <taxon>Actinomycetes</taxon>
        <taxon>Micrococcales</taxon>
        <taxon>Microbacteriaceae</taxon>
        <taxon>Agromyces</taxon>
    </lineage>
</organism>
<keyword evidence="4" id="KW-0460">Magnesium</keyword>
<dbReference type="InterPro" id="IPR011330">
    <property type="entry name" value="Glyco_hydro/deAcase_b/a-brl"/>
</dbReference>
<proteinExistence type="predicted"/>
<evidence type="ECO:0000256" key="2">
    <source>
        <dbReference type="ARBA" id="ARBA00022723"/>
    </source>
</evidence>
<dbReference type="RefSeq" id="WP_160424697.1">
    <property type="nucleotide sequence ID" value="NZ_WSTA01000041.1"/>
</dbReference>
<reference evidence="6 7" key="1">
    <citation type="submission" date="2019-12" db="EMBL/GenBank/DDBJ databases">
        <authorList>
            <person name="Kim Y.S."/>
        </authorList>
    </citation>
    <scope>NUCLEOTIDE SEQUENCE [LARGE SCALE GENOMIC DNA]</scope>
    <source>
        <strain evidence="6 7">MMS17-SY077</strain>
    </source>
</reference>
<evidence type="ECO:0000313" key="7">
    <source>
        <dbReference type="Proteomes" id="UP000438182"/>
    </source>
</evidence>
<dbReference type="InterPro" id="IPR006879">
    <property type="entry name" value="YdjC-like"/>
</dbReference>
<accession>A0A6I4NX12</accession>
<dbReference type="GO" id="GO:0005975">
    <property type="term" value="P:carbohydrate metabolic process"/>
    <property type="evidence" value="ECO:0007669"/>
    <property type="project" value="InterPro"/>
</dbReference>
<evidence type="ECO:0000313" key="6">
    <source>
        <dbReference type="EMBL" id="MWB98926.1"/>
    </source>
</evidence>
<keyword evidence="3" id="KW-0378">Hydrolase</keyword>
<keyword evidence="5" id="KW-0119">Carbohydrate metabolism</keyword>
<evidence type="ECO:0000256" key="4">
    <source>
        <dbReference type="ARBA" id="ARBA00022842"/>
    </source>
</evidence>
<dbReference type="GO" id="GO:0046872">
    <property type="term" value="F:metal ion binding"/>
    <property type="evidence" value="ECO:0007669"/>
    <property type="project" value="UniProtKB-KW"/>
</dbReference>
<keyword evidence="2" id="KW-0479">Metal-binding</keyword>
<dbReference type="PANTHER" id="PTHR31609:SF1">
    <property type="entry name" value="CARBOHYDRATE DEACETYLASE"/>
    <property type="match status" value="1"/>
</dbReference>
<dbReference type="SUPFAM" id="SSF88713">
    <property type="entry name" value="Glycoside hydrolase/deacetylase"/>
    <property type="match status" value="1"/>
</dbReference>
<dbReference type="AlphaFoldDB" id="A0A6I4NX12"/>
<dbReference type="GO" id="GO:0019213">
    <property type="term" value="F:deacetylase activity"/>
    <property type="evidence" value="ECO:0007669"/>
    <property type="project" value="TreeGrafter"/>
</dbReference>
<dbReference type="Proteomes" id="UP000438182">
    <property type="component" value="Unassembled WGS sequence"/>
</dbReference>
<dbReference type="EMBL" id="WSTA01000041">
    <property type="protein sequence ID" value="MWB98926.1"/>
    <property type="molecule type" value="Genomic_DNA"/>
</dbReference>
<dbReference type="GO" id="GO:0016787">
    <property type="term" value="F:hydrolase activity"/>
    <property type="evidence" value="ECO:0007669"/>
    <property type="project" value="UniProtKB-KW"/>
</dbReference>
<keyword evidence="7" id="KW-1185">Reference proteome</keyword>
<dbReference type="PANTHER" id="PTHR31609">
    <property type="entry name" value="YDJC DEACETYLASE FAMILY MEMBER"/>
    <property type="match status" value="1"/>
</dbReference>
<evidence type="ECO:0000256" key="1">
    <source>
        <dbReference type="ARBA" id="ARBA00001946"/>
    </source>
</evidence>
<dbReference type="Gene3D" id="3.20.20.370">
    <property type="entry name" value="Glycoside hydrolase/deacetylase"/>
    <property type="match status" value="1"/>
</dbReference>